<keyword evidence="2" id="KW-0808">Transferase</keyword>
<evidence type="ECO:0000259" key="6">
    <source>
        <dbReference type="Pfam" id="PF02782"/>
    </source>
</evidence>
<proteinExistence type="inferred from homology"/>
<evidence type="ECO:0000313" key="7">
    <source>
        <dbReference type="EMBL" id="KAK3096459.1"/>
    </source>
</evidence>
<dbReference type="SUPFAM" id="SSF53067">
    <property type="entry name" value="Actin-like ATPase domain"/>
    <property type="match status" value="1"/>
</dbReference>
<evidence type="ECO:0000256" key="1">
    <source>
        <dbReference type="ARBA" id="ARBA00009156"/>
    </source>
</evidence>
<name>A0AA88Y861_PINIB</name>
<gene>
    <name evidence="7" type="ORF">FSP39_000427</name>
</gene>
<evidence type="ECO:0000256" key="2">
    <source>
        <dbReference type="ARBA" id="ARBA00022679"/>
    </source>
</evidence>
<dbReference type="GO" id="GO:0005524">
    <property type="term" value="F:ATP binding"/>
    <property type="evidence" value="ECO:0007669"/>
    <property type="project" value="UniProtKB-KW"/>
</dbReference>
<accession>A0AA88Y861</accession>
<sequence>MNEDSGIPLKSLQVDGGMTVNKLLMQLQADLMGINVVRPSMTETTALGAAMAAGAAKGVDVWDLDPKNLATIATDTFVPSIPQKG</sequence>
<dbReference type="InterPro" id="IPR043129">
    <property type="entry name" value="ATPase_NBD"/>
</dbReference>
<feature type="domain" description="Carbohydrate kinase FGGY C-terminal" evidence="6">
    <location>
        <begin position="1"/>
        <end position="56"/>
    </location>
</feature>
<organism evidence="7 8">
    <name type="scientific">Pinctada imbricata</name>
    <name type="common">Atlantic pearl-oyster</name>
    <name type="synonym">Pinctada martensii</name>
    <dbReference type="NCBI Taxonomy" id="66713"/>
    <lineage>
        <taxon>Eukaryota</taxon>
        <taxon>Metazoa</taxon>
        <taxon>Spiralia</taxon>
        <taxon>Lophotrochozoa</taxon>
        <taxon>Mollusca</taxon>
        <taxon>Bivalvia</taxon>
        <taxon>Autobranchia</taxon>
        <taxon>Pteriomorphia</taxon>
        <taxon>Pterioida</taxon>
        <taxon>Pterioidea</taxon>
        <taxon>Pteriidae</taxon>
        <taxon>Pinctada</taxon>
    </lineage>
</organism>
<dbReference type="Pfam" id="PF02782">
    <property type="entry name" value="FGGY_C"/>
    <property type="match status" value="1"/>
</dbReference>
<keyword evidence="4" id="KW-0418">Kinase</keyword>
<dbReference type="GO" id="GO:0006071">
    <property type="term" value="P:glycerol metabolic process"/>
    <property type="evidence" value="ECO:0007669"/>
    <property type="project" value="TreeGrafter"/>
</dbReference>
<dbReference type="GO" id="GO:0005739">
    <property type="term" value="C:mitochondrion"/>
    <property type="evidence" value="ECO:0007669"/>
    <property type="project" value="TreeGrafter"/>
</dbReference>
<comment type="caution">
    <text evidence="7">The sequence shown here is derived from an EMBL/GenBank/DDBJ whole genome shotgun (WGS) entry which is preliminary data.</text>
</comment>
<dbReference type="PANTHER" id="PTHR10196">
    <property type="entry name" value="SUGAR KINASE"/>
    <property type="match status" value="1"/>
</dbReference>
<dbReference type="EMBL" id="VSWD01000007">
    <property type="protein sequence ID" value="KAK3096459.1"/>
    <property type="molecule type" value="Genomic_DNA"/>
</dbReference>
<dbReference type="GO" id="GO:0004370">
    <property type="term" value="F:glycerol kinase activity"/>
    <property type="evidence" value="ECO:0007669"/>
    <property type="project" value="TreeGrafter"/>
</dbReference>
<evidence type="ECO:0000313" key="8">
    <source>
        <dbReference type="Proteomes" id="UP001186944"/>
    </source>
</evidence>
<dbReference type="GO" id="GO:0006641">
    <property type="term" value="P:triglyceride metabolic process"/>
    <property type="evidence" value="ECO:0007669"/>
    <property type="project" value="TreeGrafter"/>
</dbReference>
<dbReference type="Proteomes" id="UP001186944">
    <property type="component" value="Unassembled WGS sequence"/>
</dbReference>
<dbReference type="AlphaFoldDB" id="A0AA88Y861"/>
<dbReference type="InterPro" id="IPR018485">
    <property type="entry name" value="FGGY_C"/>
</dbReference>
<dbReference type="GO" id="GO:0046167">
    <property type="term" value="P:glycerol-3-phosphate biosynthetic process"/>
    <property type="evidence" value="ECO:0007669"/>
    <property type="project" value="TreeGrafter"/>
</dbReference>
<comment type="similarity">
    <text evidence="1">Belongs to the FGGY kinase family.</text>
</comment>
<reference evidence="7" key="1">
    <citation type="submission" date="2019-08" db="EMBL/GenBank/DDBJ databases">
        <title>The improved chromosome-level genome for the pearl oyster Pinctada fucata martensii using PacBio sequencing and Hi-C.</title>
        <authorList>
            <person name="Zheng Z."/>
        </authorList>
    </citation>
    <scope>NUCLEOTIDE SEQUENCE</scope>
    <source>
        <strain evidence="7">ZZ-2019</strain>
        <tissue evidence="7">Adductor muscle</tissue>
    </source>
</reference>
<keyword evidence="3" id="KW-0547">Nucleotide-binding</keyword>
<keyword evidence="8" id="KW-1185">Reference proteome</keyword>
<protein>
    <recommendedName>
        <fullName evidence="6">Carbohydrate kinase FGGY C-terminal domain-containing protein</fullName>
    </recommendedName>
</protein>
<keyword evidence="5" id="KW-0067">ATP-binding</keyword>
<evidence type="ECO:0000256" key="4">
    <source>
        <dbReference type="ARBA" id="ARBA00022777"/>
    </source>
</evidence>
<dbReference type="Gene3D" id="3.30.420.40">
    <property type="match status" value="1"/>
</dbReference>
<evidence type="ECO:0000256" key="3">
    <source>
        <dbReference type="ARBA" id="ARBA00022741"/>
    </source>
</evidence>
<dbReference type="PANTHER" id="PTHR10196:SF69">
    <property type="entry name" value="GLYCEROL KINASE"/>
    <property type="match status" value="1"/>
</dbReference>
<evidence type="ECO:0000256" key="5">
    <source>
        <dbReference type="ARBA" id="ARBA00022840"/>
    </source>
</evidence>